<protein>
    <recommendedName>
        <fullName evidence="3">DUF975 family protein</fullName>
    </recommendedName>
</protein>
<keyword evidence="1" id="KW-1133">Transmembrane helix</keyword>
<sequence>MVFVGNPLIVGCRNYIAHSCNDKQSFDDLALPFRKYYWNAVGTMFLMNLSIVLWGLLFVIPGIVKAYAYQFVPYLLEDEPNLSYGEILRKSADMTRGIKLDLFVLDISFFGWYLLNFITFGLANFFISPYVQTTKALVYLQIRNDQF</sequence>
<gene>
    <name evidence="2" type="ORF">SDC9_193022</name>
</gene>
<feature type="transmembrane region" description="Helical" evidence="1">
    <location>
        <begin position="103"/>
        <end position="127"/>
    </location>
</feature>
<organism evidence="2">
    <name type="scientific">bioreactor metagenome</name>
    <dbReference type="NCBI Taxonomy" id="1076179"/>
    <lineage>
        <taxon>unclassified sequences</taxon>
        <taxon>metagenomes</taxon>
        <taxon>ecological metagenomes</taxon>
    </lineage>
</organism>
<evidence type="ECO:0000256" key="1">
    <source>
        <dbReference type="SAM" id="Phobius"/>
    </source>
</evidence>
<comment type="caution">
    <text evidence="2">The sequence shown here is derived from an EMBL/GenBank/DDBJ whole genome shotgun (WGS) entry which is preliminary data.</text>
</comment>
<keyword evidence="1" id="KW-0472">Membrane</keyword>
<reference evidence="2" key="1">
    <citation type="submission" date="2019-08" db="EMBL/GenBank/DDBJ databases">
        <authorList>
            <person name="Kucharzyk K."/>
            <person name="Murdoch R.W."/>
            <person name="Higgins S."/>
            <person name="Loffler F."/>
        </authorList>
    </citation>
    <scope>NUCLEOTIDE SEQUENCE</scope>
</reference>
<evidence type="ECO:0000313" key="2">
    <source>
        <dbReference type="EMBL" id="MPN45455.1"/>
    </source>
</evidence>
<dbReference type="InterPro" id="IPR010380">
    <property type="entry name" value="DUF975"/>
</dbReference>
<proteinExistence type="predicted"/>
<accession>A0A645I2F4</accession>
<keyword evidence="1" id="KW-0812">Transmembrane</keyword>
<dbReference type="EMBL" id="VSSQ01105386">
    <property type="protein sequence ID" value="MPN45455.1"/>
    <property type="molecule type" value="Genomic_DNA"/>
</dbReference>
<evidence type="ECO:0008006" key="3">
    <source>
        <dbReference type="Google" id="ProtNLM"/>
    </source>
</evidence>
<dbReference type="PANTHER" id="PTHR40076:SF1">
    <property type="entry name" value="MEMBRANE PROTEIN"/>
    <property type="match status" value="1"/>
</dbReference>
<dbReference type="AlphaFoldDB" id="A0A645I2F4"/>
<name>A0A645I2F4_9ZZZZ</name>
<dbReference type="PANTHER" id="PTHR40076">
    <property type="entry name" value="MEMBRANE PROTEIN-RELATED"/>
    <property type="match status" value="1"/>
</dbReference>
<dbReference type="Pfam" id="PF06161">
    <property type="entry name" value="DUF975"/>
    <property type="match status" value="1"/>
</dbReference>
<feature type="transmembrane region" description="Helical" evidence="1">
    <location>
        <begin position="36"/>
        <end position="60"/>
    </location>
</feature>